<evidence type="ECO:0000259" key="4">
    <source>
        <dbReference type="Pfam" id="PF16987"/>
    </source>
</evidence>
<feature type="region of interest" description="Disordered" evidence="3">
    <location>
        <begin position="185"/>
        <end position="208"/>
    </location>
</feature>
<feature type="domain" description="Mediator complex subunit 15 KIX" evidence="4">
    <location>
        <begin position="16"/>
        <end position="86"/>
    </location>
</feature>
<organism evidence="5 6">
    <name type="scientific">Cylindrotheca closterium</name>
    <dbReference type="NCBI Taxonomy" id="2856"/>
    <lineage>
        <taxon>Eukaryota</taxon>
        <taxon>Sar</taxon>
        <taxon>Stramenopiles</taxon>
        <taxon>Ochrophyta</taxon>
        <taxon>Bacillariophyta</taxon>
        <taxon>Bacillariophyceae</taxon>
        <taxon>Bacillariophycidae</taxon>
        <taxon>Bacillariales</taxon>
        <taxon>Bacillariaceae</taxon>
        <taxon>Cylindrotheca</taxon>
    </lineage>
</organism>
<dbReference type="Proteomes" id="UP001295423">
    <property type="component" value="Unassembled WGS sequence"/>
</dbReference>
<evidence type="ECO:0000256" key="1">
    <source>
        <dbReference type="ARBA" id="ARBA00004123"/>
    </source>
</evidence>
<feature type="compositionally biased region" description="Basic and acidic residues" evidence="3">
    <location>
        <begin position="520"/>
        <end position="533"/>
    </location>
</feature>
<proteinExistence type="predicted"/>
<feature type="compositionally biased region" description="Low complexity" evidence="3">
    <location>
        <begin position="271"/>
        <end position="290"/>
    </location>
</feature>
<feature type="region of interest" description="Disordered" evidence="3">
    <location>
        <begin position="509"/>
        <end position="536"/>
    </location>
</feature>
<name>A0AAD2FRR8_9STRA</name>
<evidence type="ECO:0000256" key="3">
    <source>
        <dbReference type="SAM" id="MobiDB-lite"/>
    </source>
</evidence>
<reference evidence="5" key="1">
    <citation type="submission" date="2023-08" db="EMBL/GenBank/DDBJ databases">
        <authorList>
            <person name="Audoor S."/>
            <person name="Bilcke G."/>
        </authorList>
    </citation>
    <scope>NUCLEOTIDE SEQUENCE</scope>
</reference>
<keyword evidence="6" id="KW-1185">Reference proteome</keyword>
<comment type="subcellular location">
    <subcellularLocation>
        <location evidence="1">Nucleus</location>
    </subcellularLocation>
</comment>
<dbReference type="InterPro" id="IPR036546">
    <property type="entry name" value="MED15_KIX"/>
</dbReference>
<keyword evidence="2" id="KW-0539">Nucleus</keyword>
<gene>
    <name evidence="5" type="ORF">CYCCA115_LOCUS12766</name>
</gene>
<evidence type="ECO:0000313" key="6">
    <source>
        <dbReference type="Proteomes" id="UP001295423"/>
    </source>
</evidence>
<dbReference type="EMBL" id="CAKOGP040001770">
    <property type="protein sequence ID" value="CAJ1950806.1"/>
    <property type="molecule type" value="Genomic_DNA"/>
</dbReference>
<accession>A0AAD2FRR8</accession>
<evidence type="ECO:0000256" key="2">
    <source>
        <dbReference type="ARBA" id="ARBA00023242"/>
    </source>
</evidence>
<protein>
    <recommendedName>
        <fullName evidence="4">Mediator complex subunit 15 KIX domain-containing protein</fullName>
    </recommendedName>
</protein>
<sequence>MSSNPPSPEGAAGAGNNWRDSVAQSYRNVEAREIAKTLAELEPGASASNKLSLAMRFENTVFQSAISLADYRKKLTRRLKKLRKNYKPPVQQTTPTSALLLQSNVTSKEQLYHVLREKYADYLLYIMQNSHKAVQDVLLRHGKAKATQLQQHADCAVTWAGQLGLVDAADVAAAKKGTFLAGDASAATSTTMSSSNPPNKRKREDIPSESSLLKLQQHLEKRVSNIRQYVVKHADSDLFLQETLERKDKELSSRANDFISRQLKQRMQKLASTTSTTTTSTATGTTTTAGAKDEASLEGVALLQDAMDKAQVPIPPSTRTQSNDKLGPKLYIDKMRAASTAFCTYLTMADRHKSLPPSLAESVLPKTNAIVKEGVAFLKEVVEKHGLNDAETADGTNKKHPPLEDAWNKILELPMDEQDVMAGDESAPSPLKRRRLNATAATAPCTKAKVLFRPNRKTPANLLPALQRKRATLVRPKPNGHGSHLVLDFGNFSMTIYFSPLLVTLRANEEEEEDDENNDDPEKTSSETADHSRFFRTRPSTGCASWKPLHHGLAHRRQPNDLTVYGVSKQSYETVGGVVEERLRDASTQATHTLRTCFANHVRDKQQEMEVEILEGSALLEFVQVARTTYMPNWKDDDIST</sequence>
<dbReference type="Pfam" id="PF16987">
    <property type="entry name" value="KIX_2"/>
    <property type="match status" value="1"/>
</dbReference>
<dbReference type="GO" id="GO:0005634">
    <property type="term" value="C:nucleus"/>
    <property type="evidence" value="ECO:0007669"/>
    <property type="project" value="UniProtKB-SubCell"/>
</dbReference>
<feature type="compositionally biased region" description="Low complexity" evidence="3">
    <location>
        <begin position="185"/>
        <end position="195"/>
    </location>
</feature>
<comment type="caution">
    <text evidence="5">The sequence shown here is derived from an EMBL/GenBank/DDBJ whole genome shotgun (WGS) entry which is preliminary data.</text>
</comment>
<dbReference type="AlphaFoldDB" id="A0AAD2FRR8"/>
<evidence type="ECO:0000313" key="5">
    <source>
        <dbReference type="EMBL" id="CAJ1950806.1"/>
    </source>
</evidence>
<feature type="region of interest" description="Disordered" evidence="3">
    <location>
        <begin position="269"/>
        <end position="295"/>
    </location>
</feature>
<feature type="compositionally biased region" description="Acidic residues" evidence="3">
    <location>
        <begin position="509"/>
        <end position="519"/>
    </location>
</feature>